<dbReference type="OMA" id="DYFKFEH"/>
<evidence type="ECO:0000256" key="2">
    <source>
        <dbReference type="ARBA" id="ARBA00022676"/>
    </source>
</evidence>
<dbReference type="PANTHER" id="PTHR48043">
    <property type="entry name" value="EG:EG0003.4 PROTEIN-RELATED"/>
    <property type="match status" value="1"/>
</dbReference>
<proteinExistence type="inferred from homology"/>
<comment type="similarity">
    <text evidence="1">Belongs to the UDP-glycosyltransferase family.</text>
</comment>
<evidence type="ECO:0000313" key="5">
    <source>
        <dbReference type="Proteomes" id="UP000694845"/>
    </source>
</evidence>
<evidence type="ECO:0000256" key="3">
    <source>
        <dbReference type="ARBA" id="ARBA00022679"/>
    </source>
</evidence>
<sequence>MGLTDRMTFLQRLQNVLGHCYYNILHFQLGVANFVEYDKLKDKYNIKPEISTLESHKQALLYFMHGSFGLEFPRPLQPNIKYVLYHAGLNSNQMMDEAVAKFLDTAPDGVVLFSLGSVVRMMGQEQGQLFADAFASLPHRVLWQSNTNLTGLQLGNNTMVARWLPMINVMEHVSVRAFVFHGAYCSMNEALWAGVPLVGIPLYEDMMDNMVRVEARGAGLSLDISGLTSETLSQAIHRVITEPEFSKNAQRVSKIMRDLQNTERPADNVARWILHVTRFGGDHLRPTVMDLTYVQRNLLDVYLFIGLVLASIIMINVFVCYFCCRSLCRIGRGEHFKKE</sequence>
<dbReference type="InterPro" id="IPR002213">
    <property type="entry name" value="UDP_glucos_trans"/>
</dbReference>
<reference evidence="6" key="1">
    <citation type="submission" date="2025-08" db="UniProtKB">
        <authorList>
            <consortium name="RefSeq"/>
        </authorList>
    </citation>
    <scope>IDENTIFICATION</scope>
</reference>
<feature type="transmembrane region" description="Helical" evidence="4">
    <location>
        <begin position="301"/>
        <end position="324"/>
    </location>
</feature>
<gene>
    <name evidence="6" type="primary">LOC110985492</name>
</gene>
<evidence type="ECO:0000256" key="1">
    <source>
        <dbReference type="ARBA" id="ARBA00009995"/>
    </source>
</evidence>
<protein>
    <submittedName>
        <fullName evidence="6">UDP-glucuronosyltransferase 2B20-like</fullName>
    </submittedName>
</protein>
<keyword evidence="4" id="KW-0472">Membrane</keyword>
<keyword evidence="5" id="KW-1185">Reference proteome</keyword>
<evidence type="ECO:0000256" key="4">
    <source>
        <dbReference type="SAM" id="Phobius"/>
    </source>
</evidence>
<accession>A0A8B7Z995</accession>
<name>A0A8B7Z995_ACAPL</name>
<dbReference type="AlphaFoldDB" id="A0A8B7Z995"/>
<dbReference type="FunFam" id="3.40.50.2000:FF:000021">
    <property type="entry name" value="UDP-glucuronosyltransferase"/>
    <property type="match status" value="1"/>
</dbReference>
<keyword evidence="4" id="KW-1133">Transmembrane helix</keyword>
<dbReference type="KEGG" id="aplc:110985492"/>
<dbReference type="InterPro" id="IPR050271">
    <property type="entry name" value="UDP-glycosyltransferase"/>
</dbReference>
<dbReference type="Gene3D" id="3.40.50.2000">
    <property type="entry name" value="Glycogen Phosphorylase B"/>
    <property type="match status" value="1"/>
</dbReference>
<dbReference type="Proteomes" id="UP000694845">
    <property type="component" value="Unplaced"/>
</dbReference>
<dbReference type="PANTHER" id="PTHR48043:SF145">
    <property type="entry name" value="FI06409P-RELATED"/>
    <property type="match status" value="1"/>
</dbReference>
<dbReference type="GeneID" id="110985492"/>
<dbReference type="CDD" id="cd03784">
    <property type="entry name" value="GT1_Gtf-like"/>
    <property type="match status" value="1"/>
</dbReference>
<dbReference type="OrthoDB" id="5835829at2759"/>
<keyword evidence="2" id="KW-0328">Glycosyltransferase</keyword>
<keyword evidence="4" id="KW-0812">Transmembrane</keyword>
<dbReference type="Pfam" id="PF00201">
    <property type="entry name" value="UDPGT"/>
    <property type="match status" value="1"/>
</dbReference>
<dbReference type="SUPFAM" id="SSF53756">
    <property type="entry name" value="UDP-Glycosyltransferase/glycogen phosphorylase"/>
    <property type="match status" value="1"/>
</dbReference>
<organism evidence="5 6">
    <name type="scientific">Acanthaster planci</name>
    <name type="common">Crown-of-thorns starfish</name>
    <dbReference type="NCBI Taxonomy" id="133434"/>
    <lineage>
        <taxon>Eukaryota</taxon>
        <taxon>Metazoa</taxon>
        <taxon>Echinodermata</taxon>
        <taxon>Eleutherozoa</taxon>
        <taxon>Asterozoa</taxon>
        <taxon>Asteroidea</taxon>
        <taxon>Valvatacea</taxon>
        <taxon>Valvatida</taxon>
        <taxon>Acanthasteridae</taxon>
        <taxon>Acanthaster</taxon>
    </lineage>
</organism>
<dbReference type="GO" id="GO:0008194">
    <property type="term" value="F:UDP-glycosyltransferase activity"/>
    <property type="evidence" value="ECO:0007669"/>
    <property type="project" value="InterPro"/>
</dbReference>
<dbReference type="RefSeq" id="XP_022102239.1">
    <property type="nucleotide sequence ID" value="XM_022246547.1"/>
</dbReference>
<keyword evidence="3" id="KW-0808">Transferase</keyword>
<evidence type="ECO:0000313" key="6">
    <source>
        <dbReference type="RefSeq" id="XP_022102239.1"/>
    </source>
</evidence>